<keyword evidence="7" id="KW-1185">Reference proteome</keyword>
<keyword evidence="2" id="KW-0646">Protease inhibitor</keyword>
<dbReference type="InterPro" id="IPR036186">
    <property type="entry name" value="Serpin_sf"/>
</dbReference>
<evidence type="ECO:0000313" key="7">
    <source>
        <dbReference type="Proteomes" id="UP000292052"/>
    </source>
</evidence>
<dbReference type="InterPro" id="IPR000215">
    <property type="entry name" value="Serpin_fam"/>
</dbReference>
<comment type="similarity">
    <text evidence="1 4">Belongs to the serpin family.</text>
</comment>
<evidence type="ECO:0000259" key="5">
    <source>
        <dbReference type="SMART" id="SM00093"/>
    </source>
</evidence>
<feature type="domain" description="Serpin" evidence="5">
    <location>
        <begin position="1"/>
        <end position="326"/>
    </location>
</feature>
<keyword evidence="3" id="KW-0722">Serine protease inhibitor</keyword>
<dbReference type="PANTHER" id="PTHR11461:SF211">
    <property type="entry name" value="GH10112P-RELATED"/>
    <property type="match status" value="1"/>
</dbReference>
<dbReference type="InterPro" id="IPR023796">
    <property type="entry name" value="Serpin_dom"/>
</dbReference>
<organism evidence="6 7">
    <name type="scientific">Asbolus verrucosus</name>
    <name type="common">Desert ironclad beetle</name>
    <dbReference type="NCBI Taxonomy" id="1661398"/>
    <lineage>
        <taxon>Eukaryota</taxon>
        <taxon>Metazoa</taxon>
        <taxon>Ecdysozoa</taxon>
        <taxon>Arthropoda</taxon>
        <taxon>Hexapoda</taxon>
        <taxon>Insecta</taxon>
        <taxon>Pterygota</taxon>
        <taxon>Neoptera</taxon>
        <taxon>Endopterygota</taxon>
        <taxon>Coleoptera</taxon>
        <taxon>Polyphaga</taxon>
        <taxon>Cucujiformia</taxon>
        <taxon>Tenebrionidae</taxon>
        <taxon>Pimeliinae</taxon>
        <taxon>Asbolus</taxon>
    </lineage>
</organism>
<dbReference type="AlphaFoldDB" id="A0A482V7Y1"/>
<dbReference type="OrthoDB" id="671595at2759"/>
<accession>A0A482V7Y1</accession>
<protein>
    <submittedName>
        <fullName evidence="6">Serpin domain containing protein</fullName>
    </submittedName>
</protein>
<dbReference type="Proteomes" id="UP000292052">
    <property type="component" value="Unassembled WGS sequence"/>
</dbReference>
<name>A0A482V7Y1_ASBVE</name>
<evidence type="ECO:0000256" key="4">
    <source>
        <dbReference type="RuleBase" id="RU000411"/>
    </source>
</evidence>
<dbReference type="SMART" id="SM00093">
    <property type="entry name" value="SERPIN"/>
    <property type="match status" value="1"/>
</dbReference>
<sequence length="328" mass="36930">IFQEMLKNNPNNFLLSPLSAEIALAFAQSGCKGETAREIRTALSLPDNSEKVESAVKDVLSNLTANEFYALHTANKMYVKANFAIKDEFKRAAVEVYQADSENIDFTKNVEAAKTMNQWVEKRTDNKIRDLVDSGDLDELTRVVLINALHFKANWSTPFLRQSTRKRKFYKTSKDVVEIDTMNEYGGRYKYFECPHLNAKLLELPFEGGEASMTIILPNEKEGLAAIENQIEKAFVPHDLTTKLVNVALPKFKIGNRVDFKQILKNLGVHSAFDEKKADLSGIAGDKGDLKINEVKQKTFMEVNEDGVEAAAATYVGLWLMLECSILY</sequence>
<dbReference type="Pfam" id="PF00079">
    <property type="entry name" value="Serpin"/>
    <property type="match status" value="1"/>
</dbReference>
<evidence type="ECO:0000256" key="3">
    <source>
        <dbReference type="ARBA" id="ARBA00022900"/>
    </source>
</evidence>
<dbReference type="Gene3D" id="2.30.39.10">
    <property type="entry name" value="Alpha-1-antitrypsin, domain 1"/>
    <property type="match status" value="1"/>
</dbReference>
<dbReference type="GO" id="GO:0005615">
    <property type="term" value="C:extracellular space"/>
    <property type="evidence" value="ECO:0007669"/>
    <property type="project" value="InterPro"/>
</dbReference>
<dbReference type="CDD" id="cd19955">
    <property type="entry name" value="serpin48-like_insects"/>
    <property type="match status" value="1"/>
</dbReference>
<evidence type="ECO:0000313" key="6">
    <source>
        <dbReference type="EMBL" id="RZB39305.1"/>
    </source>
</evidence>
<dbReference type="InterPro" id="IPR042178">
    <property type="entry name" value="Serpin_sf_1"/>
</dbReference>
<dbReference type="Gene3D" id="3.30.497.10">
    <property type="entry name" value="Antithrombin, subunit I, domain 2"/>
    <property type="match status" value="1"/>
</dbReference>
<feature type="non-terminal residue" evidence="6">
    <location>
        <position position="1"/>
    </location>
</feature>
<dbReference type="PANTHER" id="PTHR11461">
    <property type="entry name" value="SERINE PROTEASE INHIBITOR, SERPIN"/>
    <property type="match status" value="1"/>
</dbReference>
<dbReference type="InterPro" id="IPR042185">
    <property type="entry name" value="Serpin_sf_2"/>
</dbReference>
<reference evidence="6 7" key="1">
    <citation type="submission" date="2017-03" db="EMBL/GenBank/DDBJ databases">
        <title>Genome of the blue death feigning beetle - Asbolus verrucosus.</title>
        <authorList>
            <person name="Rider S.D."/>
        </authorList>
    </citation>
    <scope>NUCLEOTIDE SEQUENCE [LARGE SCALE GENOMIC DNA]</scope>
    <source>
        <strain evidence="6">Butters</strain>
        <tissue evidence="6">Head and leg muscle</tissue>
    </source>
</reference>
<comment type="caution">
    <text evidence="6">The sequence shown here is derived from an EMBL/GenBank/DDBJ whole genome shotgun (WGS) entry which is preliminary data.</text>
</comment>
<dbReference type="GO" id="GO:0004867">
    <property type="term" value="F:serine-type endopeptidase inhibitor activity"/>
    <property type="evidence" value="ECO:0007669"/>
    <property type="project" value="UniProtKB-KW"/>
</dbReference>
<gene>
    <name evidence="6" type="ORF">BDFB_008964</name>
</gene>
<evidence type="ECO:0000256" key="1">
    <source>
        <dbReference type="ARBA" id="ARBA00009500"/>
    </source>
</evidence>
<dbReference type="SUPFAM" id="SSF56574">
    <property type="entry name" value="Serpins"/>
    <property type="match status" value="1"/>
</dbReference>
<dbReference type="EMBL" id="QDEB01129351">
    <property type="protein sequence ID" value="RZB39305.1"/>
    <property type="molecule type" value="Genomic_DNA"/>
</dbReference>
<evidence type="ECO:0000256" key="2">
    <source>
        <dbReference type="ARBA" id="ARBA00022690"/>
    </source>
</evidence>
<proteinExistence type="inferred from homology"/>